<reference evidence="1" key="1">
    <citation type="journal article" date="2014" name="Front. Microbiol.">
        <title>High frequency of phylogenetically diverse reductive dehalogenase-homologous genes in deep subseafloor sedimentary metagenomes.</title>
        <authorList>
            <person name="Kawai M."/>
            <person name="Futagami T."/>
            <person name="Toyoda A."/>
            <person name="Takaki Y."/>
            <person name="Nishi S."/>
            <person name="Hori S."/>
            <person name="Arai W."/>
            <person name="Tsubouchi T."/>
            <person name="Morono Y."/>
            <person name="Uchiyama I."/>
            <person name="Ito T."/>
            <person name="Fujiyama A."/>
            <person name="Inagaki F."/>
            <person name="Takami H."/>
        </authorList>
    </citation>
    <scope>NUCLEOTIDE SEQUENCE</scope>
    <source>
        <strain evidence="1">Expedition CK06-06</strain>
    </source>
</reference>
<feature type="non-terminal residue" evidence="1">
    <location>
        <position position="1"/>
    </location>
</feature>
<evidence type="ECO:0000313" key="1">
    <source>
        <dbReference type="EMBL" id="GAH21812.1"/>
    </source>
</evidence>
<comment type="caution">
    <text evidence="1">The sequence shown here is derived from an EMBL/GenBank/DDBJ whole genome shotgun (WGS) entry which is preliminary data.</text>
</comment>
<name>X1DNN9_9ZZZZ</name>
<organism evidence="1">
    <name type="scientific">marine sediment metagenome</name>
    <dbReference type="NCBI Taxonomy" id="412755"/>
    <lineage>
        <taxon>unclassified sequences</taxon>
        <taxon>metagenomes</taxon>
        <taxon>ecological metagenomes</taxon>
    </lineage>
</organism>
<sequence>IIDMKESITQFLEKEYYETVRIHQLRQLFERYLT</sequence>
<accession>X1DNN9</accession>
<dbReference type="EMBL" id="BARU01003237">
    <property type="protein sequence ID" value="GAH21812.1"/>
    <property type="molecule type" value="Genomic_DNA"/>
</dbReference>
<gene>
    <name evidence="1" type="ORF">S03H2_07129</name>
</gene>
<proteinExistence type="predicted"/>
<protein>
    <submittedName>
        <fullName evidence="1">Uncharacterized protein</fullName>
    </submittedName>
</protein>
<dbReference type="AlphaFoldDB" id="X1DNN9"/>